<name>A0A9E7SLG5_9CAUD</name>
<dbReference type="EMBL" id="ON529857">
    <property type="protein sequence ID" value="USN15519.1"/>
    <property type="molecule type" value="Genomic_DNA"/>
</dbReference>
<protein>
    <submittedName>
        <fullName evidence="1">Uncharacterized protein</fullName>
    </submittedName>
</protein>
<sequence length="141" mass="14953">MPSLIYDSMLEDLARGAIDFDTDNFKVMLVQSGYTPDKGAHKKRSAVTNEVPSTGGSNYASGGLASTVQLTLDTTNHRLDVAFSNVTWPNATITARAAVIYKSTGTTANDALVAYVDFGQDVSSTAAAFAVTFSSALRFQN</sequence>
<organism evidence="1 2">
    <name type="scientific">Brevundimonas phage vB_BpoS-Kikimora</name>
    <dbReference type="NCBI Taxonomy" id="2948601"/>
    <lineage>
        <taxon>Viruses</taxon>
        <taxon>Duplodnaviria</taxon>
        <taxon>Heunggongvirae</taxon>
        <taxon>Uroviricota</taxon>
        <taxon>Caudoviricetes</taxon>
        <taxon>Jeanschmidtviridae</taxon>
        <taxon>Kikimoravirus</taxon>
        <taxon>Kikimoravirus kikimora</taxon>
    </lineage>
</organism>
<accession>A0A9E7SLG5</accession>
<evidence type="ECO:0000313" key="2">
    <source>
        <dbReference type="Proteomes" id="UP001056576"/>
    </source>
</evidence>
<gene>
    <name evidence="1" type="ORF">KIKIMORA_04010</name>
</gene>
<keyword evidence="2" id="KW-1185">Reference proteome</keyword>
<evidence type="ECO:0000313" key="1">
    <source>
        <dbReference type="EMBL" id="USN15519.1"/>
    </source>
</evidence>
<dbReference type="Proteomes" id="UP001056576">
    <property type="component" value="Segment"/>
</dbReference>
<reference evidence="1 2" key="1">
    <citation type="submission" date="2022-05" db="EMBL/GenBank/DDBJ databases">
        <authorList>
            <person name="Friedrich I."/>
            <person name="Poehlein A."/>
            <person name="Schneider D."/>
            <person name="Hertel R."/>
            <person name="Daniel R."/>
        </authorList>
    </citation>
    <scope>NUCLEOTIDE SEQUENCE [LARGE SCALE GENOMIC DNA]</scope>
</reference>
<proteinExistence type="predicted"/>